<evidence type="ECO:0000313" key="1">
    <source>
        <dbReference type="EMBL" id="MCU6687710.1"/>
    </source>
</evidence>
<dbReference type="Proteomes" id="UP001652431">
    <property type="component" value="Unassembled WGS sequence"/>
</dbReference>
<accession>A0ABT2RQR7</accession>
<comment type="caution">
    <text evidence="1">The sequence shown here is derived from an EMBL/GenBank/DDBJ whole genome shotgun (WGS) entry which is preliminary data.</text>
</comment>
<dbReference type="Pfam" id="PF18988">
    <property type="entry name" value="DUF5721"/>
    <property type="match status" value="1"/>
</dbReference>
<reference evidence="1 2" key="1">
    <citation type="journal article" date="2021" name="ISME Commun">
        <title>Automated analysis of genomic sequences facilitates high-throughput and comprehensive description of bacteria.</title>
        <authorList>
            <person name="Hitch T.C.A."/>
        </authorList>
    </citation>
    <scope>NUCLEOTIDE SEQUENCE [LARGE SCALE GENOMIC DNA]</scope>
    <source>
        <strain evidence="1 2">Sanger_03</strain>
    </source>
</reference>
<keyword evidence="2" id="KW-1185">Reference proteome</keyword>
<dbReference type="EMBL" id="JAOQJU010000025">
    <property type="protein sequence ID" value="MCU6687710.1"/>
    <property type="molecule type" value="Genomic_DNA"/>
</dbReference>
<dbReference type="RefSeq" id="WP_158371491.1">
    <property type="nucleotide sequence ID" value="NZ_JAOQJU010000025.1"/>
</dbReference>
<proteinExistence type="predicted"/>
<evidence type="ECO:0000313" key="2">
    <source>
        <dbReference type="Proteomes" id="UP001652431"/>
    </source>
</evidence>
<organism evidence="1 2">
    <name type="scientific">Dorea acetigenes</name>
    <dbReference type="NCBI Taxonomy" id="2981787"/>
    <lineage>
        <taxon>Bacteria</taxon>
        <taxon>Bacillati</taxon>
        <taxon>Bacillota</taxon>
        <taxon>Clostridia</taxon>
        <taxon>Lachnospirales</taxon>
        <taxon>Lachnospiraceae</taxon>
        <taxon>Dorea</taxon>
    </lineage>
</organism>
<name>A0ABT2RQR7_9FIRM</name>
<sequence length="160" mass="18726">MIMLKIDVKKCMTELLLRSTFDSFSFIEGTITTFCQFTIDGFLHKSFFEEAPEKEYADWKDLREYCFSIIKGKQTPLDFKFILSLPEEGIASLISENSLDFRPADVQGLYLNFRYDGMNLTCITGTSFKSFSMDKSLEQRWDKWVQNFFTEKGIDWDLSS</sequence>
<gene>
    <name evidence="1" type="ORF">OCV99_14455</name>
</gene>
<protein>
    <submittedName>
        <fullName evidence="1">DUF5721 family protein</fullName>
    </submittedName>
</protein>
<dbReference type="InterPro" id="IPR043779">
    <property type="entry name" value="DUF5721"/>
</dbReference>